<dbReference type="EMBL" id="MU267726">
    <property type="protein sequence ID" value="KAH7910118.1"/>
    <property type="molecule type" value="Genomic_DNA"/>
</dbReference>
<evidence type="ECO:0000313" key="1">
    <source>
        <dbReference type="EMBL" id="KAH7910118.1"/>
    </source>
</evidence>
<gene>
    <name evidence="1" type="ORF">BJ138DRAFT_143157</name>
</gene>
<sequence>MTPLSAHPLFNVRVEHLTLDERVAISYKRAKLMLDAYALTASDVLHCSQKFWELQNDPILASDVACYTILAAHVGLTIGTVAKYAQDRKDLQPLVERLLRFQIVGVFLLSERGHGLDAFNIETTATLNEHGFLLNTPREEAAKWMPATTPSFGICKVAVVMARLIVSGGDRGVRPFLVPICDTEQMCSGVTSIRLPPRTGTSPLDFAITTFHNLQLPYTALLSTTLEAPADPLQAWWNEVWRIPIGTAAVAGPLIQAVKHAAYIGGQYSLHRVVWGKGPAPVPIITFRTQQWPVLQAVACALVLDNWFPHIVTEVMDTSLDPRIRHGLAVILKTVAGRLSQLCIREITERCGAQGTFEHNSMARLEADGRGVIIAEGDVLPLCIRLFTELLLNRYTIPTPTQTKSILWQRAVSNLEACRRVLHQIPGGHRSEEYNKLLPLAEPSIAALGHALAYSAAIDSHLPEPITSMFECVVSRLGRAPSIKQCVQEDAAISRALPLLEEYLSQLNVRQYITAPILTDQRWKGYLKSLSTSHGNAEGDKIVWENTKARL</sequence>
<protein>
    <submittedName>
        <fullName evidence="1">Uncharacterized protein</fullName>
    </submittedName>
</protein>
<proteinExistence type="predicted"/>
<comment type="caution">
    <text evidence="1">The sequence shown here is derived from an EMBL/GenBank/DDBJ whole genome shotgun (WGS) entry which is preliminary data.</text>
</comment>
<name>A0ACB8AAM2_9AGAM</name>
<dbReference type="Proteomes" id="UP000790377">
    <property type="component" value="Unassembled WGS sequence"/>
</dbReference>
<keyword evidence="2" id="KW-1185">Reference proteome</keyword>
<reference evidence="1" key="1">
    <citation type="journal article" date="2021" name="New Phytol.">
        <title>Evolutionary innovations through gain and loss of genes in the ectomycorrhizal Boletales.</title>
        <authorList>
            <person name="Wu G."/>
            <person name="Miyauchi S."/>
            <person name="Morin E."/>
            <person name="Kuo A."/>
            <person name="Drula E."/>
            <person name="Varga T."/>
            <person name="Kohler A."/>
            <person name="Feng B."/>
            <person name="Cao Y."/>
            <person name="Lipzen A."/>
            <person name="Daum C."/>
            <person name="Hundley H."/>
            <person name="Pangilinan J."/>
            <person name="Johnson J."/>
            <person name="Barry K."/>
            <person name="LaButti K."/>
            <person name="Ng V."/>
            <person name="Ahrendt S."/>
            <person name="Min B."/>
            <person name="Choi I.G."/>
            <person name="Park H."/>
            <person name="Plett J.M."/>
            <person name="Magnuson J."/>
            <person name="Spatafora J.W."/>
            <person name="Nagy L.G."/>
            <person name="Henrissat B."/>
            <person name="Grigoriev I.V."/>
            <person name="Yang Z.L."/>
            <person name="Xu J."/>
            <person name="Martin F.M."/>
        </authorList>
    </citation>
    <scope>NUCLEOTIDE SEQUENCE</scope>
    <source>
        <strain evidence="1">ATCC 28755</strain>
    </source>
</reference>
<accession>A0ACB8AAM2</accession>
<organism evidence="1 2">
    <name type="scientific">Hygrophoropsis aurantiaca</name>
    <dbReference type="NCBI Taxonomy" id="72124"/>
    <lineage>
        <taxon>Eukaryota</taxon>
        <taxon>Fungi</taxon>
        <taxon>Dikarya</taxon>
        <taxon>Basidiomycota</taxon>
        <taxon>Agaricomycotina</taxon>
        <taxon>Agaricomycetes</taxon>
        <taxon>Agaricomycetidae</taxon>
        <taxon>Boletales</taxon>
        <taxon>Coniophorineae</taxon>
        <taxon>Hygrophoropsidaceae</taxon>
        <taxon>Hygrophoropsis</taxon>
    </lineage>
</organism>
<evidence type="ECO:0000313" key="2">
    <source>
        <dbReference type="Proteomes" id="UP000790377"/>
    </source>
</evidence>